<sequence>MKTLKGPVTVNSFHYDVESPTADAKQDLHISIDHPDLKDEQGKPMDESKGKIFQVIIPFDIHPEGAPFKVSGLIGQVVQLTDFHGNPDDLEPKDVQKISRPVVEYIETLTYQVTAVTLNQGISLNFTAHSEIKPDEQPEEKKNKDK</sequence>
<dbReference type="PIRSF" id="PIRSF031568">
    <property type="entry name" value="UCP031568"/>
    <property type="match status" value="1"/>
</dbReference>
<protein>
    <recommendedName>
        <fullName evidence="3">DUF1149 family protein</fullName>
    </recommendedName>
</protein>
<dbReference type="Pfam" id="PF06619">
    <property type="entry name" value="DUF1149"/>
    <property type="match status" value="1"/>
</dbReference>
<dbReference type="RefSeq" id="WP_057764946.1">
    <property type="nucleotide sequence ID" value="NZ_AZDG01000006.1"/>
</dbReference>
<dbReference type="Gene3D" id="3.10.420.10">
    <property type="entry name" value="SecB-like"/>
    <property type="match status" value="1"/>
</dbReference>
<dbReference type="SUPFAM" id="SSF54611">
    <property type="entry name" value="SecB-like"/>
    <property type="match status" value="1"/>
</dbReference>
<dbReference type="EMBL" id="AZDG01000006">
    <property type="protein sequence ID" value="KRK64903.1"/>
    <property type="molecule type" value="Genomic_DNA"/>
</dbReference>
<dbReference type="Proteomes" id="UP000050929">
    <property type="component" value="Unassembled WGS sequence"/>
</dbReference>
<name>A0A0R1JCE4_9LACO</name>
<dbReference type="AlphaFoldDB" id="A0A0R1JCE4"/>
<dbReference type="OrthoDB" id="2304456at2"/>
<dbReference type="InterPro" id="IPR009530">
    <property type="entry name" value="DUF1149"/>
</dbReference>
<dbReference type="PATRIC" id="fig|1423811.3.peg.1792"/>
<dbReference type="STRING" id="1423811.FC72_GL001753"/>
<comment type="caution">
    <text evidence="1">The sequence shown here is derived from an EMBL/GenBank/DDBJ whole genome shotgun (WGS) entry which is preliminary data.</text>
</comment>
<dbReference type="InterPro" id="IPR035958">
    <property type="entry name" value="SecB-like_sf"/>
</dbReference>
<evidence type="ECO:0008006" key="3">
    <source>
        <dbReference type="Google" id="ProtNLM"/>
    </source>
</evidence>
<evidence type="ECO:0000313" key="2">
    <source>
        <dbReference type="Proteomes" id="UP000050929"/>
    </source>
</evidence>
<gene>
    <name evidence="1" type="ORF">FC72_GL001753</name>
</gene>
<evidence type="ECO:0000313" key="1">
    <source>
        <dbReference type="EMBL" id="KRK64903.1"/>
    </source>
</evidence>
<proteinExistence type="predicted"/>
<accession>A0A0R1JCE4</accession>
<keyword evidence="2" id="KW-1185">Reference proteome</keyword>
<reference evidence="1 2" key="1">
    <citation type="journal article" date="2015" name="Genome Announc.">
        <title>Expanding the biotechnology potential of lactobacilli through comparative genomics of 213 strains and associated genera.</title>
        <authorList>
            <person name="Sun Z."/>
            <person name="Harris H.M."/>
            <person name="McCann A."/>
            <person name="Guo C."/>
            <person name="Argimon S."/>
            <person name="Zhang W."/>
            <person name="Yang X."/>
            <person name="Jeffery I.B."/>
            <person name="Cooney J.C."/>
            <person name="Kagawa T.F."/>
            <person name="Liu W."/>
            <person name="Song Y."/>
            <person name="Salvetti E."/>
            <person name="Wrobel A."/>
            <person name="Rasinkangas P."/>
            <person name="Parkhill J."/>
            <person name="Rea M.C."/>
            <person name="O'Sullivan O."/>
            <person name="Ritari J."/>
            <person name="Douillard F.P."/>
            <person name="Paul Ross R."/>
            <person name="Yang R."/>
            <person name="Briner A.E."/>
            <person name="Felis G.E."/>
            <person name="de Vos W.M."/>
            <person name="Barrangou R."/>
            <person name="Klaenhammer T.R."/>
            <person name="Caufield P.W."/>
            <person name="Cui Y."/>
            <person name="Zhang H."/>
            <person name="O'Toole P.W."/>
        </authorList>
    </citation>
    <scope>NUCLEOTIDE SEQUENCE [LARGE SCALE GENOMIC DNA]</scope>
    <source>
        <strain evidence="1 2">DSM 20183</strain>
    </source>
</reference>
<organism evidence="1 2">
    <name type="scientific">Companilactobacillus tucceti DSM 20183</name>
    <dbReference type="NCBI Taxonomy" id="1423811"/>
    <lineage>
        <taxon>Bacteria</taxon>
        <taxon>Bacillati</taxon>
        <taxon>Bacillota</taxon>
        <taxon>Bacilli</taxon>
        <taxon>Lactobacillales</taxon>
        <taxon>Lactobacillaceae</taxon>
        <taxon>Companilactobacillus</taxon>
    </lineage>
</organism>